<accession>A0ABS2TFB3</accession>
<dbReference type="SUPFAM" id="SSF47819">
    <property type="entry name" value="HRDC-like"/>
    <property type="match status" value="1"/>
</dbReference>
<dbReference type="Gene3D" id="1.10.150.80">
    <property type="entry name" value="HRDC domain"/>
    <property type="match status" value="2"/>
</dbReference>
<dbReference type="InterPro" id="IPR002562">
    <property type="entry name" value="3'-5'_exonuclease_dom"/>
</dbReference>
<comment type="caution">
    <text evidence="3">The sequence shown here is derived from an EMBL/GenBank/DDBJ whole genome shotgun (WGS) entry which is preliminary data.</text>
</comment>
<dbReference type="InterPro" id="IPR012337">
    <property type="entry name" value="RNaseH-like_sf"/>
</dbReference>
<dbReference type="Proteomes" id="UP000705983">
    <property type="component" value="Unassembled WGS sequence"/>
</dbReference>
<dbReference type="CDD" id="cd06142">
    <property type="entry name" value="RNaseD_exo"/>
    <property type="match status" value="1"/>
</dbReference>
<feature type="domain" description="HRDC" evidence="2">
    <location>
        <begin position="236"/>
        <end position="316"/>
    </location>
</feature>
<dbReference type="PROSITE" id="PS50967">
    <property type="entry name" value="HRDC"/>
    <property type="match status" value="1"/>
</dbReference>
<gene>
    <name evidence="3" type="ORF">JVW63_06545</name>
</gene>
<evidence type="ECO:0000259" key="2">
    <source>
        <dbReference type="PROSITE" id="PS50967"/>
    </source>
</evidence>
<evidence type="ECO:0000313" key="4">
    <source>
        <dbReference type="Proteomes" id="UP000705983"/>
    </source>
</evidence>
<dbReference type="Pfam" id="PF18305">
    <property type="entry name" value="DNA_pol_A_exoN"/>
    <property type="match status" value="1"/>
</dbReference>
<dbReference type="InterPro" id="IPR041605">
    <property type="entry name" value="Exo_C"/>
</dbReference>
<reference evidence="4" key="1">
    <citation type="submission" date="2021-02" db="EMBL/GenBank/DDBJ databases">
        <title>Leucobacter sp. CX169.</title>
        <authorList>
            <person name="Cheng Y."/>
        </authorList>
    </citation>
    <scope>NUCLEOTIDE SEQUENCE [LARGE SCALE GENOMIC DNA]</scope>
    <source>
        <strain evidence="4">JY899</strain>
    </source>
</reference>
<feature type="region of interest" description="Disordered" evidence="1">
    <location>
        <begin position="1"/>
        <end position="31"/>
    </location>
</feature>
<feature type="region of interest" description="Disordered" evidence="1">
    <location>
        <begin position="313"/>
        <end position="333"/>
    </location>
</feature>
<dbReference type="InterPro" id="IPR010997">
    <property type="entry name" value="HRDC-like_sf"/>
</dbReference>
<protein>
    <submittedName>
        <fullName evidence="3">HRDC domain-containing protein</fullName>
    </submittedName>
</protein>
<keyword evidence="4" id="KW-1185">Reference proteome</keyword>
<dbReference type="InterPro" id="IPR051086">
    <property type="entry name" value="RNase_D-like"/>
</dbReference>
<dbReference type="InterPro" id="IPR044876">
    <property type="entry name" value="HRDC_dom_sf"/>
</dbReference>
<dbReference type="PANTHER" id="PTHR47649:SF1">
    <property type="entry name" value="RIBONUCLEASE D"/>
    <property type="match status" value="1"/>
</dbReference>
<dbReference type="InterPro" id="IPR036397">
    <property type="entry name" value="RNaseH_sf"/>
</dbReference>
<dbReference type="SMART" id="SM00341">
    <property type="entry name" value="HRDC"/>
    <property type="match status" value="1"/>
</dbReference>
<dbReference type="EMBL" id="JAFFJS010000003">
    <property type="protein sequence ID" value="MBM9433354.1"/>
    <property type="molecule type" value="Genomic_DNA"/>
</dbReference>
<organism evidence="3 4">
    <name type="scientific">Flaviflexus equikiangi</name>
    <dbReference type="NCBI Taxonomy" id="2758573"/>
    <lineage>
        <taxon>Bacteria</taxon>
        <taxon>Bacillati</taxon>
        <taxon>Actinomycetota</taxon>
        <taxon>Actinomycetes</taxon>
        <taxon>Actinomycetales</taxon>
        <taxon>Actinomycetaceae</taxon>
        <taxon>Flaviflexus</taxon>
    </lineage>
</organism>
<evidence type="ECO:0000256" key="1">
    <source>
        <dbReference type="SAM" id="MobiDB-lite"/>
    </source>
</evidence>
<dbReference type="Gene3D" id="3.30.420.10">
    <property type="entry name" value="Ribonuclease H-like superfamily/Ribonuclease H"/>
    <property type="match status" value="1"/>
</dbReference>
<dbReference type="InterPro" id="IPR002121">
    <property type="entry name" value="HRDC_dom"/>
</dbReference>
<dbReference type="PANTHER" id="PTHR47649">
    <property type="entry name" value="RIBONUCLEASE D"/>
    <property type="match status" value="1"/>
</dbReference>
<evidence type="ECO:0000313" key="3">
    <source>
        <dbReference type="EMBL" id="MBM9433354.1"/>
    </source>
</evidence>
<proteinExistence type="predicted"/>
<dbReference type="Pfam" id="PF01612">
    <property type="entry name" value="DNA_pol_A_exo1"/>
    <property type="match status" value="1"/>
</dbReference>
<dbReference type="SMART" id="SM00474">
    <property type="entry name" value="35EXOc"/>
    <property type="match status" value="1"/>
</dbReference>
<sequence length="412" mass="45447">MHNGRARPPCSLHHSPGSPVNLDEPKGGIPPLLSTPSDLAGAVAALRGGTGPFAIDTERAQGIRYSGRAYLIQIKREGSGLFLLDPPPLADHMGELAEVLRGDEWILHAADQDLPCLRGEGLLPPSLWDTEIAALLLGNERVSLQAVINDDLDVQLAKEHSNSDWSARPLAPALLSYAALDVELLIELREVQRERLEEAGRLDWMIQECEHVLAAPPKDPKPEPWRKIATSLRIRDPRTLAIVRELWLERDEIARARDVGPEKVLPGKALGALAASLPGSLDETRGSSSLRSRSRKDLSTNWWSAIERGWDTTDLPSRQAPSKDGLPDVRNWKNRNPGAAARWELVRPAILKRADVLGIRQDILLKPTVQRQLAWEGWSSITSMVDVLYRAGARPWQIEEVALALPRSADDA</sequence>
<name>A0ABS2TFB3_9ACTO</name>
<dbReference type="Pfam" id="PF00570">
    <property type="entry name" value="HRDC"/>
    <property type="match status" value="1"/>
</dbReference>
<dbReference type="SUPFAM" id="SSF53098">
    <property type="entry name" value="Ribonuclease H-like"/>
    <property type="match status" value="1"/>
</dbReference>